<organism evidence="1">
    <name type="scientific">Gordonia sp. MP11Mi</name>
    <dbReference type="NCBI Taxonomy" id="3022769"/>
    <lineage>
        <taxon>Bacteria</taxon>
        <taxon>Bacillati</taxon>
        <taxon>Actinomycetota</taxon>
        <taxon>Actinomycetes</taxon>
        <taxon>Mycobacteriales</taxon>
        <taxon>Gordoniaceae</taxon>
        <taxon>Gordonia</taxon>
    </lineage>
</organism>
<sequence>MTRRRATSVWHPILAASVIIVVGVLTASSVPTLDAAAPAATALPSLAVVRDVDAPTAVLVSRTLFDSAPTVVVLAADAPATDVQRARAEAAENRLPMFEVGRDVDAVRDELARLHTSGLIEIGDVPDLGIPVSEDAPLPAVVSAAAGQDALVLVAGGADAVATAESAGVSVVGLPVGDPRATGQSVAALKADGDRPVVAIGAFGDQKTVADQIDAARTVAELPGGGQLVFPGRRVVALYGSPGSADLGPLGAQGVNESIRRVKRMARPYGALSDVPVVPAFEIIATIASADPGYQGKYTNIVDPATLRPWVDAAEKAGLYVTLDLQPGRMDFLTQAKMYRDLLRRPNVGLALDPEWRLKPNQKHLTQIGSVEPAEVNRTADWLADLVRSENLPQKAFVLHQFDAAMLGDRRLIDTSHPELATVIHADGHGTPSVKAETWQRIVAGLPPNVWLGWKNFYTEDKPMFSPRRTLRVSPEPWFVSYQ</sequence>
<name>A0AA97GUD6_9ACTN</name>
<evidence type="ECO:0000313" key="1">
    <source>
        <dbReference type="EMBL" id="WOC12566.1"/>
    </source>
</evidence>
<dbReference type="EMBL" id="CP128986">
    <property type="protein sequence ID" value="WOC12566.1"/>
    <property type="molecule type" value="Genomic_DNA"/>
</dbReference>
<gene>
    <name evidence="1" type="ORF">MP11Mi_16550</name>
</gene>
<protein>
    <recommendedName>
        <fullName evidence="2">Cell wall-binding repeat-containing protein</fullName>
    </recommendedName>
</protein>
<accession>A0AA97GUD6</accession>
<evidence type="ECO:0008006" key="2">
    <source>
        <dbReference type="Google" id="ProtNLM"/>
    </source>
</evidence>
<proteinExistence type="predicted"/>
<dbReference type="AlphaFoldDB" id="A0AA97GUD6"/>
<dbReference type="RefSeq" id="WP_420041792.1">
    <property type="nucleotide sequence ID" value="NZ_CP128986.1"/>
</dbReference>
<reference evidence="1" key="1">
    <citation type="submission" date="2023-06" db="EMBL/GenBank/DDBJ databases">
        <title>Gordonia sp. nov. and Pseudochrobactrum sp. nov., two species isolated from the burying beetle Nicrophorus vespilloides.</title>
        <authorList>
            <person name="Poehlein A."/>
            <person name="Guzman J."/>
            <person name="Daniel R."/>
            <person name="Vilcinskas A."/>
        </authorList>
    </citation>
    <scope>NUCLEOTIDE SEQUENCE</scope>
    <source>
        <strain evidence="1">MP11Mi</strain>
    </source>
</reference>